<evidence type="ECO:0000256" key="1">
    <source>
        <dbReference type="SAM" id="MobiDB-lite"/>
    </source>
</evidence>
<evidence type="ECO:0000313" key="4">
    <source>
        <dbReference type="Proteomes" id="UP000199361"/>
    </source>
</evidence>
<protein>
    <submittedName>
        <fullName evidence="3">Uncharacterized protein</fullName>
    </submittedName>
</protein>
<dbReference type="PROSITE" id="PS51257">
    <property type="entry name" value="PROKAR_LIPOPROTEIN"/>
    <property type="match status" value="1"/>
</dbReference>
<evidence type="ECO:0000313" key="3">
    <source>
        <dbReference type="EMBL" id="SEU43219.1"/>
    </source>
</evidence>
<organism evidence="3 4">
    <name type="scientific">Nonomuraea wenchangensis</name>
    <dbReference type="NCBI Taxonomy" id="568860"/>
    <lineage>
        <taxon>Bacteria</taxon>
        <taxon>Bacillati</taxon>
        <taxon>Actinomycetota</taxon>
        <taxon>Actinomycetes</taxon>
        <taxon>Streptosporangiales</taxon>
        <taxon>Streptosporangiaceae</taxon>
        <taxon>Nonomuraea</taxon>
    </lineage>
</organism>
<name>A0A1I0LPA6_9ACTN</name>
<dbReference type="STRING" id="568860.SAMN05421811_12168"/>
<dbReference type="RefSeq" id="WP_143082584.1">
    <property type="nucleotide sequence ID" value="NZ_FOHX01000021.1"/>
</dbReference>
<dbReference type="AlphaFoldDB" id="A0A1I0LPA6"/>
<reference evidence="3 4" key="1">
    <citation type="submission" date="2016-10" db="EMBL/GenBank/DDBJ databases">
        <authorList>
            <person name="de Groot N.N."/>
        </authorList>
    </citation>
    <scope>NUCLEOTIDE SEQUENCE [LARGE SCALE GENOMIC DNA]</scope>
    <source>
        <strain evidence="3 4">CGMCC 4.5598</strain>
    </source>
</reference>
<sequence length="420" mass="43396">MRALASLLVASSLLVAAGCAAGGTVRGADGPGASGSPSPSPMSTRTAQSEEAPTPGPVATPAASDGGWRYAYVSDQPGSRLTGVTAAGPREAWAAGSEGDRLLLLHHDGTAWRRADPPPGAPAVPEGADVRIAASGPDDVWLLLPELGADDQVQALTAVRWDGSAWHRVPGRIDSPYVTGFAVLGPADAWAVYGSGRRDAAHWDGRSWTKVPLPAYASALGGSGSGGLWAVGFRSSGPGVTESELDQPAAMRWDGRSWRLVPTPTYAFAQPKPPEGSAMLDGLVVLGEDDVWAIGVHTFNHGEVDDEPADPPPILLHWDGRSWSRQNAPGDSGYCCPRLAAGPAGGVLVVTGSPRLRDTWRVAAPGESAVPLPRLPAIPGLKRSQFFKVEGSARSGTTWAAGTLSADGGFWSRAAIAELP</sequence>
<accession>A0A1I0LPA6</accession>
<dbReference type="EMBL" id="FOHX01000021">
    <property type="protein sequence ID" value="SEU43219.1"/>
    <property type="molecule type" value="Genomic_DNA"/>
</dbReference>
<keyword evidence="4" id="KW-1185">Reference proteome</keyword>
<feature type="region of interest" description="Disordered" evidence="1">
    <location>
        <begin position="28"/>
        <end position="65"/>
    </location>
</feature>
<dbReference type="Proteomes" id="UP000199361">
    <property type="component" value="Unassembled WGS sequence"/>
</dbReference>
<proteinExistence type="predicted"/>
<keyword evidence="2" id="KW-0732">Signal</keyword>
<feature type="compositionally biased region" description="Polar residues" evidence="1">
    <location>
        <begin position="42"/>
        <end position="51"/>
    </location>
</feature>
<gene>
    <name evidence="3" type="ORF">SAMN05421811_12168</name>
</gene>
<evidence type="ECO:0000256" key="2">
    <source>
        <dbReference type="SAM" id="SignalP"/>
    </source>
</evidence>
<dbReference type="OrthoDB" id="3515089at2"/>
<feature type="signal peptide" evidence="2">
    <location>
        <begin position="1"/>
        <end position="20"/>
    </location>
</feature>
<feature type="chain" id="PRO_5038990236" evidence="2">
    <location>
        <begin position="21"/>
        <end position="420"/>
    </location>
</feature>